<evidence type="ECO:0000313" key="2">
    <source>
        <dbReference type="Proteomes" id="UP000829420"/>
    </source>
</evidence>
<gene>
    <name evidence="1" type="ORF">MNY70_18345</name>
</gene>
<accession>A0ACD3YE77</accession>
<name>A0ACD3YE77_9GAMM</name>
<evidence type="ECO:0000313" key="1">
    <source>
        <dbReference type="EMBL" id="UNH40926.1"/>
    </source>
</evidence>
<organism evidence="1 2">
    <name type="scientific">Moellerella wisconsensis</name>
    <dbReference type="NCBI Taxonomy" id="158849"/>
    <lineage>
        <taxon>Bacteria</taxon>
        <taxon>Pseudomonadati</taxon>
        <taxon>Pseudomonadota</taxon>
        <taxon>Gammaproteobacteria</taxon>
        <taxon>Enterobacterales</taxon>
        <taxon>Morganellaceae</taxon>
        <taxon>Moellerella</taxon>
    </lineage>
</organism>
<proteinExistence type="predicted"/>
<protein>
    <submittedName>
        <fullName evidence="1">Uncharacterized protein</fullName>
    </submittedName>
</protein>
<dbReference type="EMBL" id="CP093257">
    <property type="protein sequence ID" value="UNH40926.1"/>
    <property type="molecule type" value="Genomic_DNA"/>
</dbReference>
<reference evidence="1" key="1">
    <citation type="submission" date="2022-03" db="EMBL/GenBank/DDBJ databases">
        <title>ESBL-producing Moellerella wisconsensis and Escherichia marmotae isolated from wild game meat.</title>
        <authorList>
            <person name="Biggel M."/>
        </authorList>
    </citation>
    <scope>NUCLEOTIDE SEQUENCE</scope>
    <source>
        <strain evidence="1">W1</strain>
    </source>
</reference>
<keyword evidence="1" id="KW-0614">Plasmid</keyword>
<dbReference type="Proteomes" id="UP000829420">
    <property type="component" value="Plasmid pW1-b"/>
</dbReference>
<keyword evidence="2" id="KW-1185">Reference proteome</keyword>
<sequence length="74" mass="8316">MKRRSFIKSLSLLAFAPIAVNAAVKESQTPKPEPKRKNKNADITGNSMCSMNFDSKGLRVYDERGNLRIQFGEL</sequence>
<geneLocation type="plasmid" evidence="1 2">
    <name>pW1-b</name>
</geneLocation>